<organism evidence="1 2">
    <name type="scientific">Ligilactobacillus salivarius</name>
    <dbReference type="NCBI Taxonomy" id="1624"/>
    <lineage>
        <taxon>Bacteria</taxon>
        <taxon>Bacillati</taxon>
        <taxon>Bacillota</taxon>
        <taxon>Bacilli</taxon>
        <taxon>Lactobacillales</taxon>
        <taxon>Lactobacillaceae</taxon>
        <taxon>Ligilactobacillus</taxon>
    </lineage>
</organism>
<name>A0AAW7N9G0_9LACO</name>
<evidence type="ECO:0000313" key="2">
    <source>
        <dbReference type="Proteomes" id="UP001174888"/>
    </source>
</evidence>
<reference evidence="1" key="1">
    <citation type="submission" date="2023-07" db="EMBL/GenBank/DDBJ databases">
        <title>Complete genome sequence of Ligilactobacillus salivarius SRCM217594 isolated from Gallus gallus domesticus feces.</title>
        <authorList>
            <person name="Yang H.-G."/>
            <person name="Ryu M.-S."/>
            <person name="Ha G.-S."/>
            <person name="Yang H.-J."/>
            <person name="Jeong D.-Y."/>
        </authorList>
    </citation>
    <scope>NUCLEOTIDE SEQUENCE</scope>
    <source>
        <strain evidence="1">SRCM217594</strain>
    </source>
</reference>
<dbReference type="RefSeq" id="WP_301207585.1">
    <property type="nucleotide sequence ID" value="NZ_JAUIQT010000002.1"/>
</dbReference>
<comment type="caution">
    <text evidence="1">The sequence shown here is derived from an EMBL/GenBank/DDBJ whole genome shotgun (WGS) entry which is preliminary data.</text>
</comment>
<protein>
    <recommendedName>
        <fullName evidence="3">Transposase</fullName>
    </recommendedName>
</protein>
<dbReference type="AlphaFoldDB" id="A0AAW7N9G0"/>
<accession>A0AAW7N9G0</accession>
<sequence>MKIRICKFRINEPGTGKEEWEVLLTNLDKVEFPLEKIKYLYHLRWRIGAEK</sequence>
<evidence type="ECO:0008006" key="3">
    <source>
        <dbReference type="Google" id="ProtNLM"/>
    </source>
</evidence>
<proteinExistence type="predicted"/>
<evidence type="ECO:0000313" key="1">
    <source>
        <dbReference type="EMBL" id="MDN4834309.1"/>
    </source>
</evidence>
<dbReference type="EMBL" id="JAUIQT010000002">
    <property type="protein sequence ID" value="MDN4834309.1"/>
    <property type="molecule type" value="Genomic_DNA"/>
</dbReference>
<dbReference type="Proteomes" id="UP001174888">
    <property type="component" value="Unassembled WGS sequence"/>
</dbReference>
<gene>
    <name evidence="1" type="ORF">QYC35_08955</name>
</gene>